<dbReference type="SUPFAM" id="SSF47095">
    <property type="entry name" value="HMG-box"/>
    <property type="match status" value="1"/>
</dbReference>
<dbReference type="CDD" id="cd21985">
    <property type="entry name" value="HMG-box_PMS1"/>
    <property type="match status" value="1"/>
</dbReference>
<protein>
    <submittedName>
        <fullName evidence="6">PMS1 protein homolog 1-like</fullName>
    </submittedName>
</protein>
<feature type="region of interest" description="Disordered" evidence="4">
    <location>
        <begin position="553"/>
        <end position="586"/>
    </location>
</feature>
<dbReference type="PANTHER" id="PTHR10073">
    <property type="entry name" value="DNA MISMATCH REPAIR PROTEIN MLH, PMS, MUTL"/>
    <property type="match status" value="1"/>
</dbReference>
<dbReference type="NCBIfam" id="TIGR00585">
    <property type="entry name" value="mutl"/>
    <property type="match status" value="1"/>
</dbReference>
<feature type="DNA-binding region" description="HMG box" evidence="3">
    <location>
        <begin position="533"/>
        <end position="601"/>
    </location>
</feature>
<dbReference type="GO" id="GO:0005524">
    <property type="term" value="F:ATP binding"/>
    <property type="evidence" value="ECO:0007669"/>
    <property type="project" value="InterPro"/>
</dbReference>
<dbReference type="InParanoid" id="A0A672QU36"/>
<comment type="similarity">
    <text evidence="1">Belongs to the DNA mismatch repair MutL/HexB family.</text>
</comment>
<reference evidence="6" key="2">
    <citation type="submission" date="2025-09" db="UniProtKB">
        <authorList>
            <consortium name="Ensembl"/>
        </authorList>
    </citation>
    <scope>IDENTIFICATION</scope>
</reference>
<dbReference type="InterPro" id="IPR009071">
    <property type="entry name" value="HMG_box_dom"/>
</dbReference>
<keyword evidence="3" id="KW-0539">Nucleus</keyword>
<dbReference type="FunFam" id="3.30.565.10:FF:000017">
    <property type="entry name" value="PMS1 homolog 1, mismatch repair system component"/>
    <property type="match status" value="1"/>
</dbReference>
<dbReference type="PANTHER" id="PTHR10073:SF54">
    <property type="entry name" value="PMS1 PROTEIN HOMOLOG 1"/>
    <property type="match status" value="1"/>
</dbReference>
<dbReference type="OMA" id="IWTKVPV"/>
<dbReference type="Pfam" id="PF00505">
    <property type="entry name" value="HMG_box"/>
    <property type="match status" value="1"/>
</dbReference>
<dbReference type="FunFam" id="1.10.30.10:FF:000026">
    <property type="entry name" value="PMS1 homolog 1, mismatch repair system component"/>
    <property type="match status" value="1"/>
</dbReference>
<dbReference type="Gene3D" id="3.30.565.10">
    <property type="entry name" value="Histidine kinase-like ATPase, C-terminal domain"/>
    <property type="match status" value="1"/>
</dbReference>
<name>A0A672QU36_SINGR</name>
<dbReference type="CDD" id="cd16926">
    <property type="entry name" value="HATPase_MutL-MLH-PMS-like"/>
    <property type="match status" value="1"/>
</dbReference>
<sequence length="904" mass="99949">MKALPPETVRLLCSSQVITSVLNVVKELVENSLDAGSSSLEVKLENYGLDRIEVRDNGSGIKATDVPVMAVKHYTSKISCHEDLERLETYGFRGEALASICAISEVVITTKTADDDFSLQYSVDHNGQIVSQKPSHLGKGTTVCAANLFRNLPVRRQYYSNSKKCKEELKRIQNLLMAYAVVKPELRITLSHNKAVVWQKSRVSDHRTALMAVLGAASVANMFPIQHHQEQPEIGIDGFFPKPGSDFNSTSSSSPDKSFIFVNSRPVHHKEILKLIKQYYTSAQSDKESANRRYPILMMNITIPASTVDVNLTPDKTEVMLQNKEGVLLAVETMLISLYGYSIGDDDLKAGGNRPGISSVDVPEHTNVVMPTPTTDISLDDPELLENSPPNEDKQDGELSLSNTANTSSSSISEDWVINRSSNDFDSISSSLPADDVVMNSTSDLNCNSPKASKSDSDPGQEIEISAESWSTGKAFSNQITRECLETVKLHVPKAHEDLGGSTRSSPSKRPSNVIMEKMAKLTAYELISNRSVRQPSSAFSLFEQDTRSQVLQVNSRASPQDVTSAVKERWESLGEEDRKKYESKAEKSLNAYNLQRKRAAEGGGQCGEGKKQMSAESSLNKAQGVKRKAPLANQQALDKLFSSQPSSKRSPAKLSKPLPFSIETLKQSLNLLSYQNSSNAQGLRLVNRLASHGAWVVLCGRKLMLLNPFRVEEALLFKRLLKNNILPTVRLQTPVPLTDGVLGGPEYMDVLVNMEKDSPCFNGDVCFTDPRLVANGFEIRMIPGSSSSERHVEVTGMADCMPFFGIGDLREILQAIKAQDAKTVEQCRPLKVSNYLESEAVRLARQLTLNLSRADVTNTLYRMKRELEEDSRVCIHGRPFFHDLVTVPETEQEALVSSKKKQR</sequence>
<dbReference type="SUPFAM" id="SSF54211">
    <property type="entry name" value="Ribosomal protein S5 domain 2-like"/>
    <property type="match status" value="1"/>
</dbReference>
<feature type="domain" description="HMG box" evidence="5">
    <location>
        <begin position="533"/>
        <end position="601"/>
    </location>
</feature>
<evidence type="ECO:0000313" key="7">
    <source>
        <dbReference type="Proteomes" id="UP000472262"/>
    </source>
</evidence>
<dbReference type="Gene3D" id="3.30.230.10">
    <property type="match status" value="1"/>
</dbReference>
<dbReference type="InterPro" id="IPR013507">
    <property type="entry name" value="DNA_mismatch_S5_2-like"/>
</dbReference>
<feature type="compositionally biased region" description="Polar residues" evidence="4">
    <location>
        <begin position="553"/>
        <end position="564"/>
    </location>
</feature>
<dbReference type="InterPro" id="IPR002099">
    <property type="entry name" value="MutL/Mlh/PMS"/>
</dbReference>
<dbReference type="InterPro" id="IPR020568">
    <property type="entry name" value="Ribosomal_Su5_D2-typ_SF"/>
</dbReference>
<dbReference type="GO" id="GO:0030983">
    <property type="term" value="F:mismatched DNA binding"/>
    <property type="evidence" value="ECO:0007669"/>
    <property type="project" value="InterPro"/>
</dbReference>
<reference evidence="6" key="1">
    <citation type="submission" date="2025-08" db="UniProtKB">
        <authorList>
            <consortium name="Ensembl"/>
        </authorList>
    </citation>
    <scope>IDENTIFICATION</scope>
</reference>
<dbReference type="InterPro" id="IPR036910">
    <property type="entry name" value="HMG_box_dom_sf"/>
</dbReference>
<evidence type="ECO:0000256" key="1">
    <source>
        <dbReference type="ARBA" id="ARBA00006082"/>
    </source>
</evidence>
<dbReference type="Pfam" id="PF01119">
    <property type="entry name" value="DNA_mis_repair"/>
    <property type="match status" value="1"/>
</dbReference>
<evidence type="ECO:0000256" key="2">
    <source>
        <dbReference type="ARBA" id="ARBA00022763"/>
    </source>
</evidence>
<dbReference type="InterPro" id="IPR038973">
    <property type="entry name" value="MutL/Mlh/Pms-like"/>
</dbReference>
<evidence type="ECO:0000259" key="5">
    <source>
        <dbReference type="PROSITE" id="PS50118"/>
    </source>
</evidence>
<dbReference type="PROSITE" id="PS00058">
    <property type="entry name" value="DNA_MISMATCH_REPAIR_1"/>
    <property type="match status" value="1"/>
</dbReference>
<dbReference type="SUPFAM" id="SSF55874">
    <property type="entry name" value="ATPase domain of HSP90 chaperone/DNA topoisomerase II/histidine kinase"/>
    <property type="match status" value="1"/>
</dbReference>
<evidence type="ECO:0000256" key="3">
    <source>
        <dbReference type="PROSITE-ProRule" id="PRU00267"/>
    </source>
</evidence>
<feature type="region of interest" description="Disordered" evidence="4">
    <location>
        <begin position="354"/>
        <end position="413"/>
    </location>
</feature>
<proteinExistence type="inferred from homology"/>
<accession>A0A672QU36</accession>
<dbReference type="GO" id="GO:0140664">
    <property type="term" value="F:ATP-dependent DNA damage sensor activity"/>
    <property type="evidence" value="ECO:0007669"/>
    <property type="project" value="InterPro"/>
</dbReference>
<dbReference type="Ensembl" id="ENSSGRT00000084844.1">
    <property type="protein sequence ID" value="ENSSGRP00000079669.1"/>
    <property type="gene ID" value="ENSSGRG00000040365.1"/>
</dbReference>
<dbReference type="GO" id="GO:0032389">
    <property type="term" value="C:MutLalpha complex"/>
    <property type="evidence" value="ECO:0007669"/>
    <property type="project" value="TreeGrafter"/>
</dbReference>
<dbReference type="InterPro" id="IPR036890">
    <property type="entry name" value="HATPase_C_sf"/>
</dbReference>
<dbReference type="GO" id="GO:0006298">
    <property type="term" value="P:mismatch repair"/>
    <property type="evidence" value="ECO:0007669"/>
    <property type="project" value="InterPro"/>
</dbReference>
<dbReference type="CDD" id="cd03485">
    <property type="entry name" value="MutL_Trans_hPMS_1_like"/>
    <property type="match status" value="1"/>
</dbReference>
<gene>
    <name evidence="6" type="primary">LOC107565013</name>
</gene>
<dbReference type="Gene3D" id="1.10.30.10">
    <property type="entry name" value="High mobility group box domain"/>
    <property type="match status" value="1"/>
</dbReference>
<keyword evidence="2" id="KW-0227">DNA damage</keyword>
<keyword evidence="7" id="KW-1185">Reference proteome</keyword>
<feature type="compositionally biased region" description="Low complexity" evidence="4">
    <location>
        <begin position="399"/>
        <end position="413"/>
    </location>
</feature>
<feature type="region of interest" description="Disordered" evidence="4">
    <location>
        <begin position="439"/>
        <end position="462"/>
    </location>
</feature>
<feature type="compositionally biased region" description="Polar residues" evidence="4">
    <location>
        <begin position="439"/>
        <end position="452"/>
    </location>
</feature>
<evidence type="ECO:0000313" key="6">
    <source>
        <dbReference type="Ensembl" id="ENSSGRP00000079669.1"/>
    </source>
</evidence>
<organism evidence="6 7">
    <name type="scientific">Sinocyclocheilus grahami</name>
    <name type="common">Dianchi golden-line fish</name>
    <name type="synonym">Barbus grahami</name>
    <dbReference type="NCBI Taxonomy" id="75366"/>
    <lineage>
        <taxon>Eukaryota</taxon>
        <taxon>Metazoa</taxon>
        <taxon>Chordata</taxon>
        <taxon>Craniata</taxon>
        <taxon>Vertebrata</taxon>
        <taxon>Euteleostomi</taxon>
        <taxon>Actinopterygii</taxon>
        <taxon>Neopterygii</taxon>
        <taxon>Teleostei</taxon>
        <taxon>Ostariophysi</taxon>
        <taxon>Cypriniformes</taxon>
        <taxon>Cyprinidae</taxon>
        <taxon>Cyprininae</taxon>
        <taxon>Sinocyclocheilus</taxon>
    </lineage>
</organism>
<dbReference type="SMART" id="SM00398">
    <property type="entry name" value="HMG"/>
    <property type="match status" value="1"/>
</dbReference>
<dbReference type="SMART" id="SM01340">
    <property type="entry name" value="DNA_mis_repair"/>
    <property type="match status" value="1"/>
</dbReference>
<keyword evidence="3" id="KW-0238">DNA-binding</keyword>
<dbReference type="GO" id="GO:0016887">
    <property type="term" value="F:ATP hydrolysis activity"/>
    <property type="evidence" value="ECO:0007669"/>
    <property type="project" value="InterPro"/>
</dbReference>
<dbReference type="PROSITE" id="PS50118">
    <property type="entry name" value="HMG_BOX_2"/>
    <property type="match status" value="1"/>
</dbReference>
<dbReference type="InterPro" id="IPR014721">
    <property type="entry name" value="Ribsml_uS5_D2-typ_fold_subgr"/>
</dbReference>
<dbReference type="InterPro" id="IPR014762">
    <property type="entry name" value="DNA_mismatch_repair_CS"/>
</dbReference>
<dbReference type="Pfam" id="PF13589">
    <property type="entry name" value="HATPase_c_3"/>
    <property type="match status" value="1"/>
</dbReference>
<evidence type="ECO:0000256" key="4">
    <source>
        <dbReference type="SAM" id="MobiDB-lite"/>
    </source>
</evidence>
<dbReference type="Proteomes" id="UP000472262">
    <property type="component" value="Unassembled WGS sequence"/>
</dbReference>
<dbReference type="FunFam" id="3.30.230.10:FF:000030">
    <property type="entry name" value="PMS1 homolog 1, mismatch repair system component"/>
    <property type="match status" value="1"/>
</dbReference>
<feature type="region of interest" description="Disordered" evidence="4">
    <location>
        <begin position="602"/>
        <end position="630"/>
    </location>
</feature>
<dbReference type="AlphaFoldDB" id="A0A672QU36"/>
<feature type="compositionally biased region" description="Basic and acidic residues" evidence="4">
    <location>
        <begin position="567"/>
        <end position="586"/>
    </location>
</feature>